<gene>
    <name evidence="2" type="ORF">Esi_0122_0065</name>
</gene>
<dbReference type="EMBL" id="FN647890">
    <property type="protein sequence ID" value="CBJ28854.1"/>
    <property type="molecule type" value="Genomic_DNA"/>
</dbReference>
<evidence type="ECO:0000313" key="3">
    <source>
        <dbReference type="Proteomes" id="UP000002630"/>
    </source>
</evidence>
<dbReference type="InParanoid" id="D7FIN6"/>
<keyword evidence="3" id="KW-1185">Reference proteome</keyword>
<keyword evidence="1" id="KW-0732">Signal</keyword>
<organism evidence="2 3">
    <name type="scientific">Ectocarpus siliculosus</name>
    <name type="common">Brown alga</name>
    <name type="synonym">Conferva siliculosa</name>
    <dbReference type="NCBI Taxonomy" id="2880"/>
    <lineage>
        <taxon>Eukaryota</taxon>
        <taxon>Sar</taxon>
        <taxon>Stramenopiles</taxon>
        <taxon>Ochrophyta</taxon>
        <taxon>PX clade</taxon>
        <taxon>Phaeophyceae</taxon>
        <taxon>Ectocarpales</taxon>
        <taxon>Ectocarpaceae</taxon>
        <taxon>Ectocarpus</taxon>
    </lineage>
</organism>
<dbReference type="AlphaFoldDB" id="D7FIN6"/>
<accession>D7FIN6</accession>
<reference evidence="2 3" key="1">
    <citation type="journal article" date="2010" name="Nature">
        <title>The Ectocarpus genome and the independent evolution of multicellularity in brown algae.</title>
        <authorList>
            <person name="Cock J.M."/>
            <person name="Sterck L."/>
            <person name="Rouze P."/>
            <person name="Scornet D."/>
            <person name="Allen A.E."/>
            <person name="Amoutzias G."/>
            <person name="Anthouard V."/>
            <person name="Artiguenave F."/>
            <person name="Aury J.M."/>
            <person name="Badger J.H."/>
            <person name="Beszteri B."/>
            <person name="Billiau K."/>
            <person name="Bonnet E."/>
            <person name="Bothwell J.H."/>
            <person name="Bowler C."/>
            <person name="Boyen C."/>
            <person name="Brownlee C."/>
            <person name="Carrano C.J."/>
            <person name="Charrier B."/>
            <person name="Cho G.Y."/>
            <person name="Coelho S.M."/>
            <person name="Collen J."/>
            <person name="Corre E."/>
            <person name="Da Silva C."/>
            <person name="Delage L."/>
            <person name="Delaroque N."/>
            <person name="Dittami S.M."/>
            <person name="Doulbeau S."/>
            <person name="Elias M."/>
            <person name="Farnham G."/>
            <person name="Gachon C.M."/>
            <person name="Gschloessl B."/>
            <person name="Heesch S."/>
            <person name="Jabbari K."/>
            <person name="Jubin C."/>
            <person name="Kawai H."/>
            <person name="Kimura K."/>
            <person name="Kloareg B."/>
            <person name="Kupper F.C."/>
            <person name="Lang D."/>
            <person name="Le Bail A."/>
            <person name="Leblanc C."/>
            <person name="Lerouge P."/>
            <person name="Lohr M."/>
            <person name="Lopez P.J."/>
            <person name="Martens C."/>
            <person name="Maumus F."/>
            <person name="Michel G."/>
            <person name="Miranda-Saavedra D."/>
            <person name="Morales J."/>
            <person name="Moreau H."/>
            <person name="Motomura T."/>
            <person name="Nagasato C."/>
            <person name="Napoli C.A."/>
            <person name="Nelson D.R."/>
            <person name="Nyvall-Collen P."/>
            <person name="Peters A.F."/>
            <person name="Pommier C."/>
            <person name="Potin P."/>
            <person name="Poulain J."/>
            <person name="Quesneville H."/>
            <person name="Read B."/>
            <person name="Rensing S.A."/>
            <person name="Ritter A."/>
            <person name="Rousvoal S."/>
            <person name="Samanta M."/>
            <person name="Samson G."/>
            <person name="Schroeder D.C."/>
            <person name="Segurens B."/>
            <person name="Strittmatter M."/>
            <person name="Tonon T."/>
            <person name="Tregear J.W."/>
            <person name="Valentin K."/>
            <person name="von Dassow P."/>
            <person name="Yamagishi T."/>
            <person name="Van de Peer Y."/>
            <person name="Wincker P."/>
        </authorList>
    </citation>
    <scope>NUCLEOTIDE SEQUENCE [LARGE SCALE GENOMIC DNA]</scope>
    <source>
        <strain evidence="3">Ec32 / CCAP1310/4</strain>
    </source>
</reference>
<sequence>MEFEAVGVFVFLLLVLYFSKLKQLSNLSRCCRYSHLQLMTVYEVVYHVWEWGVYVRVTSLRVHVGVLWKR</sequence>
<name>D7FIN6_ECTSI</name>
<evidence type="ECO:0000256" key="1">
    <source>
        <dbReference type="SAM" id="SignalP"/>
    </source>
</evidence>
<feature type="chain" id="PRO_5003095227" evidence="1">
    <location>
        <begin position="24"/>
        <end position="70"/>
    </location>
</feature>
<evidence type="ECO:0000313" key="2">
    <source>
        <dbReference type="EMBL" id="CBJ28854.1"/>
    </source>
</evidence>
<dbReference type="EMBL" id="FN649745">
    <property type="protein sequence ID" value="CBJ28854.1"/>
    <property type="molecule type" value="Genomic_DNA"/>
</dbReference>
<dbReference type="Proteomes" id="UP000002630">
    <property type="component" value="Linkage Group LG20"/>
</dbReference>
<protein>
    <submittedName>
        <fullName evidence="2">Uncharacterized protein</fullName>
    </submittedName>
</protein>
<proteinExistence type="predicted"/>
<feature type="signal peptide" evidence="1">
    <location>
        <begin position="1"/>
        <end position="23"/>
    </location>
</feature>